<proteinExistence type="predicted"/>
<dbReference type="AlphaFoldDB" id="N9DKQ5"/>
<dbReference type="OrthoDB" id="72299at2"/>
<dbReference type="RefSeq" id="WP_005009253.1">
    <property type="nucleotide sequence ID" value="NZ_KB849726.1"/>
</dbReference>
<organism evidence="2 3">
    <name type="scientific">Acinetobacter bouvetii DSM 14964 = CIP 107468</name>
    <dbReference type="NCBI Taxonomy" id="1120925"/>
    <lineage>
        <taxon>Bacteria</taxon>
        <taxon>Pseudomonadati</taxon>
        <taxon>Pseudomonadota</taxon>
        <taxon>Gammaproteobacteria</taxon>
        <taxon>Moraxellales</taxon>
        <taxon>Moraxellaceae</taxon>
        <taxon>Acinetobacter</taxon>
    </lineage>
</organism>
<dbReference type="Pfam" id="PF13271">
    <property type="entry name" value="DUF4062"/>
    <property type="match status" value="1"/>
</dbReference>
<evidence type="ECO:0000313" key="3">
    <source>
        <dbReference type="Proteomes" id="UP000018460"/>
    </source>
</evidence>
<reference evidence="2 3" key="1">
    <citation type="submission" date="2013-02" db="EMBL/GenBank/DDBJ databases">
        <title>The Genome Sequence of Acinetobacter bouvetii CIP 107468.</title>
        <authorList>
            <consortium name="The Broad Institute Genome Sequencing Platform"/>
            <consortium name="The Broad Institute Genome Sequencing Center for Infectious Disease"/>
            <person name="Cerqueira G."/>
            <person name="Feldgarden M."/>
            <person name="Courvalin P."/>
            <person name="Perichon B."/>
            <person name="Grillot-Courvalin C."/>
            <person name="Clermont D."/>
            <person name="Rocha E."/>
            <person name="Yoon E.-J."/>
            <person name="Nemec A."/>
            <person name="Walker B."/>
            <person name="Young S.K."/>
            <person name="Zeng Q."/>
            <person name="Gargeya S."/>
            <person name="Fitzgerald M."/>
            <person name="Haas B."/>
            <person name="Abouelleil A."/>
            <person name="Alvarado L."/>
            <person name="Arachchi H.M."/>
            <person name="Berlin A.M."/>
            <person name="Chapman S.B."/>
            <person name="Dewar J."/>
            <person name="Goldberg J."/>
            <person name="Griggs A."/>
            <person name="Gujja S."/>
            <person name="Hansen M."/>
            <person name="Howarth C."/>
            <person name="Imamovic A."/>
            <person name="Larimer J."/>
            <person name="McCowan C."/>
            <person name="Murphy C."/>
            <person name="Neiman D."/>
            <person name="Pearson M."/>
            <person name="Priest M."/>
            <person name="Roberts A."/>
            <person name="Saif S."/>
            <person name="Shea T."/>
            <person name="Sisk P."/>
            <person name="Sykes S."/>
            <person name="Wortman J."/>
            <person name="Nusbaum C."/>
            <person name="Birren B."/>
        </authorList>
    </citation>
    <scope>NUCLEOTIDE SEQUENCE [LARGE SCALE GENOMIC DNA]</scope>
    <source>
        <strain evidence="2 3">CIP 107468</strain>
    </source>
</reference>
<accession>N9DKQ5</accession>
<dbReference type="PATRIC" id="fig|1120925.3.peg.1430"/>
<name>N9DKQ5_9GAMM</name>
<keyword evidence="3" id="KW-1185">Reference proteome</keyword>
<gene>
    <name evidence="2" type="ORF">F941_01350</name>
</gene>
<evidence type="ECO:0000259" key="1">
    <source>
        <dbReference type="Pfam" id="PF13271"/>
    </source>
</evidence>
<evidence type="ECO:0000313" key="2">
    <source>
        <dbReference type="EMBL" id="ENV83254.1"/>
    </source>
</evidence>
<dbReference type="Proteomes" id="UP000018460">
    <property type="component" value="Unassembled WGS sequence"/>
</dbReference>
<dbReference type="eggNOG" id="ENOG502ZAMX">
    <property type="taxonomic scope" value="Bacteria"/>
</dbReference>
<protein>
    <recommendedName>
        <fullName evidence="1">DUF4062 domain-containing protein</fullName>
    </recommendedName>
</protein>
<comment type="caution">
    <text evidence="2">The sequence shown here is derived from an EMBL/GenBank/DDBJ whole genome shotgun (WGS) entry which is preliminary data.</text>
</comment>
<feature type="domain" description="DUF4062" evidence="1">
    <location>
        <begin position="5"/>
        <end position="90"/>
    </location>
</feature>
<dbReference type="EMBL" id="APQD01000011">
    <property type="protein sequence ID" value="ENV83254.1"/>
    <property type="molecule type" value="Genomic_DNA"/>
</dbReference>
<sequence>MAKPRIFISSTYYDLRNIRSDLEKYIYDRNYEPVMNERGHIAYQTKEKLEEYCYREIANCNILISIIGGRYGTASQHEGNSITQKELKTAIEQGKQVYIFIEKSVLNEYKTYEKNKHLIDQIVFSSVEDPKVFQFIEEVLALPLNNQFTTFDSSQDIIGYLQEQWASLFHSLLQDASKQKELNMFQDLKATAKTLNQLVTFLTEEKKADNKNINQILFINHPIFNEIKIKAKLNLRVFFYNLKELDQLLTSLGFGEIEDSNEWDDYNMKEWVYNDLLLKIALDVFDENGKLKLYTPEEWNDEWVNTRIVNRQPYRPIYSSNNSETNKALVVDLEDDLPF</sequence>
<dbReference type="InterPro" id="IPR025139">
    <property type="entry name" value="DUF4062"/>
</dbReference>